<feature type="compositionally biased region" description="Acidic residues" evidence="1">
    <location>
        <begin position="152"/>
        <end position="166"/>
    </location>
</feature>
<dbReference type="InterPro" id="IPR039537">
    <property type="entry name" value="Retrotran_Ty1/copia-like"/>
</dbReference>
<organism evidence="3 4">
    <name type="scientific">Cardamine amara subsp. amara</name>
    <dbReference type="NCBI Taxonomy" id="228776"/>
    <lineage>
        <taxon>Eukaryota</taxon>
        <taxon>Viridiplantae</taxon>
        <taxon>Streptophyta</taxon>
        <taxon>Embryophyta</taxon>
        <taxon>Tracheophyta</taxon>
        <taxon>Spermatophyta</taxon>
        <taxon>Magnoliopsida</taxon>
        <taxon>eudicotyledons</taxon>
        <taxon>Gunneridae</taxon>
        <taxon>Pentapetalae</taxon>
        <taxon>rosids</taxon>
        <taxon>malvids</taxon>
        <taxon>Brassicales</taxon>
        <taxon>Brassicaceae</taxon>
        <taxon>Cardamineae</taxon>
        <taxon>Cardamine</taxon>
    </lineage>
</organism>
<dbReference type="AlphaFoldDB" id="A0ABD0ZP14"/>
<feature type="region of interest" description="Disordered" evidence="1">
    <location>
        <begin position="129"/>
        <end position="177"/>
    </location>
</feature>
<keyword evidence="4" id="KW-1185">Reference proteome</keyword>
<feature type="compositionally biased region" description="Polar residues" evidence="1">
    <location>
        <begin position="168"/>
        <end position="177"/>
    </location>
</feature>
<sequence>MNMVRSMIAAKKVPKMFWPDAVLWTFYVQNRCPTVVVRNMTPQEAWSGNKPSVEHFRVWGSLVHVHISYEKRGKFDDKNTVGIFVGFSEESKGYRIYNPNTKKIMISKDVVFEETKGWNWEEDEINENLSWSDDDAIWEDSDDEASNRGGSDDEENAQNQEIEEEVQPGNQTTIREV</sequence>
<reference evidence="3 4" key="1">
    <citation type="submission" date="2024-04" db="EMBL/GenBank/DDBJ databases">
        <title>Genome assembly C_amara_ONT_v2.</title>
        <authorList>
            <person name="Yant L."/>
            <person name="Moore C."/>
            <person name="Slenker M."/>
        </authorList>
    </citation>
    <scope>NUCLEOTIDE SEQUENCE [LARGE SCALE GENOMIC DNA]</scope>
    <source>
        <tissue evidence="3">Leaf</tissue>
    </source>
</reference>
<comment type="caution">
    <text evidence="3">The sequence shown here is derived from an EMBL/GenBank/DDBJ whole genome shotgun (WGS) entry which is preliminary data.</text>
</comment>
<dbReference type="EMBL" id="JBANAX010000872">
    <property type="protein sequence ID" value="KAL1190680.1"/>
    <property type="molecule type" value="Genomic_DNA"/>
</dbReference>
<dbReference type="Proteomes" id="UP001558713">
    <property type="component" value="Unassembled WGS sequence"/>
</dbReference>
<dbReference type="PANTHER" id="PTHR42648:SF18">
    <property type="entry name" value="RETROTRANSPOSON, UNCLASSIFIED-LIKE PROTEIN"/>
    <property type="match status" value="1"/>
</dbReference>
<evidence type="ECO:0000313" key="4">
    <source>
        <dbReference type="Proteomes" id="UP001558713"/>
    </source>
</evidence>
<protein>
    <submittedName>
        <fullName evidence="3">Retrovirus-related Pol polyprotein from transposon TNT 1-94</fullName>
    </submittedName>
</protein>
<evidence type="ECO:0000313" key="3">
    <source>
        <dbReference type="EMBL" id="KAL1190680.1"/>
    </source>
</evidence>
<evidence type="ECO:0000259" key="2">
    <source>
        <dbReference type="Pfam" id="PF25597"/>
    </source>
</evidence>
<evidence type="ECO:0000256" key="1">
    <source>
        <dbReference type="SAM" id="MobiDB-lite"/>
    </source>
</evidence>
<feature type="domain" description="Retroviral polymerase SH3-like" evidence="2">
    <location>
        <begin position="61"/>
        <end position="123"/>
    </location>
</feature>
<dbReference type="InterPro" id="IPR057670">
    <property type="entry name" value="SH3_retrovirus"/>
</dbReference>
<dbReference type="PANTHER" id="PTHR42648">
    <property type="entry name" value="TRANSPOSASE, PUTATIVE-RELATED"/>
    <property type="match status" value="1"/>
</dbReference>
<proteinExistence type="predicted"/>
<feature type="compositionally biased region" description="Acidic residues" evidence="1">
    <location>
        <begin position="129"/>
        <end position="144"/>
    </location>
</feature>
<dbReference type="Pfam" id="PF25597">
    <property type="entry name" value="SH3_retrovirus"/>
    <property type="match status" value="1"/>
</dbReference>
<accession>A0ABD0ZP14</accession>
<name>A0ABD0ZP14_CARAN</name>
<gene>
    <name evidence="3" type="ORF">V5N11_000167</name>
</gene>